<name>A0A2L2BS13_9MICO</name>
<evidence type="ECO:0000256" key="3">
    <source>
        <dbReference type="ARBA" id="ARBA00022741"/>
    </source>
</evidence>
<evidence type="ECO:0000259" key="6">
    <source>
        <dbReference type="PROSITE" id="PS50893"/>
    </source>
</evidence>
<dbReference type="OrthoDB" id="394852at2"/>
<dbReference type="InterPro" id="IPR047641">
    <property type="entry name" value="ABC_transpr_MalK/UgpC-like"/>
</dbReference>
<dbReference type="AlphaFoldDB" id="A0A2L2BS13"/>
<sequence length="361" mass="39687">MATIELQNIAHSYDGGATFALKEISMTWEDGKAYALLGPSGCGKTTLLNIMSGIIKPSQGRILIDGVDITDKPTEERNIAQVFQFPVLYDTMSVRKNLEFPLKNRKVPAEKIKERVAHIAELLGLEDQLDIRPGKLRSDLQQIVSLGRGLVREDVAAILFDEPLTVIDQNFKWTLRNRLKRLHLATGVTLVYVTHDQTEALTFADDVLLMKDGEVVQVGSADDLFLEPSHEFSGYFIGSPGMNFLDAEVTGGQVVAHGVNLGPVADTSLSGPHRLGVRPEFVRPVDTGGIDVEVLKVENRGGFQLAQLLLADQKIMAKLDADLEIASGEHRAFEFVPERTFLFHDQRAVSTMKPMSAGAAR</sequence>
<dbReference type="GO" id="GO:0015408">
    <property type="term" value="F:ABC-type ferric iron transporter activity"/>
    <property type="evidence" value="ECO:0007669"/>
    <property type="project" value="InterPro"/>
</dbReference>
<keyword evidence="3" id="KW-0547">Nucleotide-binding</keyword>
<dbReference type="InterPro" id="IPR027417">
    <property type="entry name" value="P-loop_NTPase"/>
</dbReference>
<dbReference type="InterPro" id="IPR003593">
    <property type="entry name" value="AAA+_ATPase"/>
</dbReference>
<dbReference type="InterPro" id="IPR003439">
    <property type="entry name" value="ABC_transporter-like_ATP-bd"/>
</dbReference>
<evidence type="ECO:0000313" key="8">
    <source>
        <dbReference type="Proteomes" id="UP000243077"/>
    </source>
</evidence>
<dbReference type="GO" id="GO:0005524">
    <property type="term" value="F:ATP binding"/>
    <property type="evidence" value="ECO:0007669"/>
    <property type="project" value="UniProtKB-KW"/>
</dbReference>
<dbReference type="InterPro" id="IPR015853">
    <property type="entry name" value="ABC_transpr_FbpC"/>
</dbReference>
<dbReference type="FunFam" id="3.40.50.300:FF:000042">
    <property type="entry name" value="Maltose/maltodextrin ABC transporter, ATP-binding protein"/>
    <property type="match status" value="1"/>
</dbReference>
<dbReference type="InterPro" id="IPR012340">
    <property type="entry name" value="NA-bd_OB-fold"/>
</dbReference>
<dbReference type="Proteomes" id="UP000243077">
    <property type="component" value="Chromosome"/>
</dbReference>
<dbReference type="SUPFAM" id="SSF52540">
    <property type="entry name" value="P-loop containing nucleoside triphosphate hydrolases"/>
    <property type="match status" value="1"/>
</dbReference>
<dbReference type="Pfam" id="PF00005">
    <property type="entry name" value="ABC_tran"/>
    <property type="match status" value="1"/>
</dbReference>
<accession>A0A2L2BS13</accession>
<dbReference type="Gene3D" id="2.40.50.140">
    <property type="entry name" value="Nucleic acid-binding proteins"/>
    <property type="match status" value="1"/>
</dbReference>
<evidence type="ECO:0000256" key="1">
    <source>
        <dbReference type="ARBA" id="ARBA00022448"/>
    </source>
</evidence>
<dbReference type="EMBL" id="CP026923">
    <property type="protein sequence ID" value="AVG24466.1"/>
    <property type="molecule type" value="Genomic_DNA"/>
</dbReference>
<dbReference type="SUPFAM" id="SSF50331">
    <property type="entry name" value="MOP-like"/>
    <property type="match status" value="1"/>
</dbReference>
<reference evidence="7 8" key="1">
    <citation type="submission" date="2018-02" db="EMBL/GenBank/DDBJ databases">
        <title>Complete genome of the streamlined marine actinobacterium Pontimonas salivibrio CL-TW6 adapted to coastal planktonic lifestype.</title>
        <authorList>
            <person name="Cho B.C."/>
            <person name="Hardies S.C."/>
            <person name="Jang G.I."/>
            <person name="Hwang C.Y."/>
        </authorList>
    </citation>
    <scope>NUCLEOTIDE SEQUENCE [LARGE SCALE GENOMIC DNA]</scope>
    <source>
        <strain evidence="7 8">CL-TW6</strain>
    </source>
</reference>
<dbReference type="GO" id="GO:0016887">
    <property type="term" value="F:ATP hydrolysis activity"/>
    <property type="evidence" value="ECO:0007669"/>
    <property type="project" value="InterPro"/>
</dbReference>
<dbReference type="RefSeq" id="WP_104913937.1">
    <property type="nucleotide sequence ID" value="NZ_CP026923.1"/>
</dbReference>
<keyword evidence="4 7" id="KW-0067">ATP-binding</keyword>
<keyword evidence="8" id="KW-1185">Reference proteome</keyword>
<keyword evidence="5" id="KW-0472">Membrane</keyword>
<dbReference type="Gene3D" id="2.40.50.100">
    <property type="match status" value="1"/>
</dbReference>
<evidence type="ECO:0000313" key="7">
    <source>
        <dbReference type="EMBL" id="AVG24466.1"/>
    </source>
</evidence>
<evidence type="ECO:0000256" key="2">
    <source>
        <dbReference type="ARBA" id="ARBA00022475"/>
    </source>
</evidence>
<dbReference type="SMART" id="SM00382">
    <property type="entry name" value="AAA"/>
    <property type="match status" value="1"/>
</dbReference>
<feature type="domain" description="ABC transporter" evidence="6">
    <location>
        <begin position="4"/>
        <end position="237"/>
    </location>
</feature>
<dbReference type="InterPro" id="IPR008995">
    <property type="entry name" value="Mo/tungstate-bd_C_term_dom"/>
</dbReference>
<dbReference type="KEGG" id="psai:C3B54_111528"/>
<evidence type="ECO:0000256" key="4">
    <source>
        <dbReference type="ARBA" id="ARBA00022840"/>
    </source>
</evidence>
<keyword evidence="1" id="KW-0813">Transport</keyword>
<dbReference type="PROSITE" id="PS50893">
    <property type="entry name" value="ABC_TRANSPORTER_2"/>
    <property type="match status" value="1"/>
</dbReference>
<gene>
    <name evidence="7" type="ORF">C3B54_111528</name>
</gene>
<dbReference type="GO" id="GO:0055052">
    <property type="term" value="C:ATP-binding cassette (ABC) transporter complex, substrate-binding subunit-containing"/>
    <property type="evidence" value="ECO:0007669"/>
    <property type="project" value="TreeGrafter"/>
</dbReference>
<evidence type="ECO:0000256" key="5">
    <source>
        <dbReference type="ARBA" id="ARBA00023136"/>
    </source>
</evidence>
<dbReference type="CDD" id="cd03259">
    <property type="entry name" value="ABC_Carb_Solutes_like"/>
    <property type="match status" value="1"/>
</dbReference>
<organism evidence="7 8">
    <name type="scientific">Pontimonas salivibrio</name>
    <dbReference type="NCBI Taxonomy" id="1159327"/>
    <lineage>
        <taxon>Bacteria</taxon>
        <taxon>Bacillati</taxon>
        <taxon>Actinomycetota</taxon>
        <taxon>Actinomycetes</taxon>
        <taxon>Micrococcales</taxon>
        <taxon>Microbacteriaceae</taxon>
        <taxon>Pontimonas</taxon>
    </lineage>
</organism>
<keyword evidence="2" id="KW-1003">Cell membrane</keyword>
<dbReference type="Gene3D" id="3.40.50.300">
    <property type="entry name" value="P-loop containing nucleotide triphosphate hydrolases"/>
    <property type="match status" value="1"/>
</dbReference>
<proteinExistence type="predicted"/>
<dbReference type="PANTHER" id="PTHR43875">
    <property type="entry name" value="MALTODEXTRIN IMPORT ATP-BINDING PROTEIN MSMX"/>
    <property type="match status" value="1"/>
</dbReference>
<dbReference type="PANTHER" id="PTHR43875:SF14">
    <property type="entry name" value="ABC TRANSPORTER ATP-BINDING PROTEIN"/>
    <property type="match status" value="1"/>
</dbReference>
<protein>
    <submittedName>
        <fullName evidence="7">CUT1 ABC transporter ATP-binding protein</fullName>
    </submittedName>
</protein>